<reference evidence="4" key="1">
    <citation type="submission" date="2016-09" db="EMBL/GenBank/DDBJ databases">
        <authorList>
            <person name="Guldener U."/>
        </authorList>
    </citation>
    <scope>NUCLEOTIDE SEQUENCE [LARGE SCALE GENOMIC DNA]</scope>
    <source>
        <strain evidence="4">V64-1</strain>
    </source>
</reference>
<name>A0A2H3TUP2_FUSOX</name>
<dbReference type="VEuPathDB" id="FungiDB:FOXG_21180"/>
<dbReference type="EMBL" id="FMJY01000010">
    <property type="protein sequence ID" value="SCO92332.1"/>
    <property type="molecule type" value="Genomic_DNA"/>
</dbReference>
<gene>
    <name evidence="3" type="ORF">FRV6_16460</name>
</gene>
<evidence type="ECO:0000313" key="4">
    <source>
        <dbReference type="Proteomes" id="UP000219369"/>
    </source>
</evidence>
<feature type="signal peptide" evidence="2">
    <location>
        <begin position="1"/>
        <end position="20"/>
    </location>
</feature>
<dbReference type="Proteomes" id="UP000219369">
    <property type="component" value="Unassembled WGS sequence"/>
</dbReference>
<feature type="coiled-coil region" evidence="1">
    <location>
        <begin position="48"/>
        <end position="82"/>
    </location>
</feature>
<sequence length="142" mass="16332">MLLPLAAVSSLFSLRLLSQALRSLWTPMKKKKKISPRLTLAPMKGSLLEGAKNNTYIAQERIEKLEEQVKALLNRTDKINQDAERSRMLYREHIKHISSLAVTGKDSGEILKPRQPDLYNGDPKKLQEFLTSLQSYYLYYPI</sequence>
<protein>
    <submittedName>
        <fullName evidence="3">Uncharacterized protein</fullName>
    </submittedName>
</protein>
<evidence type="ECO:0000256" key="1">
    <source>
        <dbReference type="SAM" id="Coils"/>
    </source>
</evidence>
<evidence type="ECO:0000313" key="3">
    <source>
        <dbReference type="EMBL" id="SCO92332.1"/>
    </source>
</evidence>
<feature type="chain" id="PRO_5013682395" evidence="2">
    <location>
        <begin position="21"/>
        <end position="142"/>
    </location>
</feature>
<dbReference type="VEuPathDB" id="FungiDB:FOZG_18237"/>
<accession>A0A2H3TUP2</accession>
<keyword evidence="1" id="KW-0175">Coiled coil</keyword>
<keyword evidence="2" id="KW-0732">Signal</keyword>
<organism evidence="3 4">
    <name type="scientific">Fusarium oxysporum</name>
    <name type="common">Fusarium vascular wilt</name>
    <dbReference type="NCBI Taxonomy" id="5507"/>
    <lineage>
        <taxon>Eukaryota</taxon>
        <taxon>Fungi</taxon>
        <taxon>Dikarya</taxon>
        <taxon>Ascomycota</taxon>
        <taxon>Pezizomycotina</taxon>
        <taxon>Sordariomycetes</taxon>
        <taxon>Hypocreomycetidae</taxon>
        <taxon>Hypocreales</taxon>
        <taxon>Nectriaceae</taxon>
        <taxon>Fusarium</taxon>
        <taxon>Fusarium oxysporum species complex</taxon>
    </lineage>
</organism>
<dbReference type="AlphaFoldDB" id="A0A2H3TUP2"/>
<proteinExistence type="predicted"/>
<evidence type="ECO:0000256" key="2">
    <source>
        <dbReference type="SAM" id="SignalP"/>
    </source>
</evidence>